<sequence>MQDMNSALVSYQRSHSTRQTTLTRFFNPNCVNPELLSKGGNGVQRRGTIVDLEVEHQY</sequence>
<organism evidence="1 2">
    <name type="scientific">Choiromyces venosus 120613-1</name>
    <dbReference type="NCBI Taxonomy" id="1336337"/>
    <lineage>
        <taxon>Eukaryota</taxon>
        <taxon>Fungi</taxon>
        <taxon>Dikarya</taxon>
        <taxon>Ascomycota</taxon>
        <taxon>Pezizomycotina</taxon>
        <taxon>Pezizomycetes</taxon>
        <taxon>Pezizales</taxon>
        <taxon>Tuberaceae</taxon>
        <taxon>Choiromyces</taxon>
    </lineage>
</organism>
<proteinExistence type="predicted"/>
<protein>
    <submittedName>
        <fullName evidence="1">Uncharacterized protein</fullName>
    </submittedName>
</protein>
<reference evidence="1 2" key="1">
    <citation type="journal article" date="2018" name="Nat. Ecol. Evol.">
        <title>Pezizomycetes genomes reveal the molecular basis of ectomycorrhizal truffle lifestyle.</title>
        <authorList>
            <person name="Murat C."/>
            <person name="Payen T."/>
            <person name="Noel B."/>
            <person name="Kuo A."/>
            <person name="Morin E."/>
            <person name="Chen J."/>
            <person name="Kohler A."/>
            <person name="Krizsan K."/>
            <person name="Balestrini R."/>
            <person name="Da Silva C."/>
            <person name="Montanini B."/>
            <person name="Hainaut M."/>
            <person name="Levati E."/>
            <person name="Barry K.W."/>
            <person name="Belfiori B."/>
            <person name="Cichocki N."/>
            <person name="Clum A."/>
            <person name="Dockter R.B."/>
            <person name="Fauchery L."/>
            <person name="Guy J."/>
            <person name="Iotti M."/>
            <person name="Le Tacon F."/>
            <person name="Lindquist E.A."/>
            <person name="Lipzen A."/>
            <person name="Malagnac F."/>
            <person name="Mello A."/>
            <person name="Molinier V."/>
            <person name="Miyauchi S."/>
            <person name="Poulain J."/>
            <person name="Riccioni C."/>
            <person name="Rubini A."/>
            <person name="Sitrit Y."/>
            <person name="Splivallo R."/>
            <person name="Traeger S."/>
            <person name="Wang M."/>
            <person name="Zifcakova L."/>
            <person name="Wipf D."/>
            <person name="Zambonelli A."/>
            <person name="Paolocci F."/>
            <person name="Nowrousian M."/>
            <person name="Ottonello S."/>
            <person name="Baldrian P."/>
            <person name="Spatafora J.W."/>
            <person name="Henrissat B."/>
            <person name="Nagy L.G."/>
            <person name="Aury J.M."/>
            <person name="Wincker P."/>
            <person name="Grigoriev I.V."/>
            <person name="Bonfante P."/>
            <person name="Martin F.M."/>
        </authorList>
    </citation>
    <scope>NUCLEOTIDE SEQUENCE [LARGE SCALE GENOMIC DNA]</scope>
    <source>
        <strain evidence="1 2">120613-1</strain>
    </source>
</reference>
<keyword evidence="2" id="KW-1185">Reference proteome</keyword>
<dbReference type="EMBL" id="ML120359">
    <property type="protein sequence ID" value="RPB04127.1"/>
    <property type="molecule type" value="Genomic_DNA"/>
</dbReference>
<dbReference type="AlphaFoldDB" id="A0A3N4K0M1"/>
<accession>A0A3N4K0M1</accession>
<gene>
    <name evidence="1" type="ORF">L873DRAFT_1799573</name>
</gene>
<evidence type="ECO:0000313" key="1">
    <source>
        <dbReference type="EMBL" id="RPB04127.1"/>
    </source>
</evidence>
<name>A0A3N4K0M1_9PEZI</name>
<feature type="non-terminal residue" evidence="1">
    <location>
        <position position="58"/>
    </location>
</feature>
<dbReference type="Proteomes" id="UP000276215">
    <property type="component" value="Unassembled WGS sequence"/>
</dbReference>
<evidence type="ECO:0000313" key="2">
    <source>
        <dbReference type="Proteomes" id="UP000276215"/>
    </source>
</evidence>